<sequence length="63" mass="7216">MGPCISPYIVIFIKLIRFWAFIDKKAHLSRVVLHNLPLVRLSTVHNYCVLHLGTSSLIFPLVN</sequence>
<reference evidence="1" key="2">
    <citation type="journal article" date="2015" name="Data Brief">
        <title>Shoot transcriptome of the giant reed, Arundo donax.</title>
        <authorList>
            <person name="Barrero R.A."/>
            <person name="Guerrero F.D."/>
            <person name="Moolhuijzen P."/>
            <person name="Goolsby J.A."/>
            <person name="Tidwell J."/>
            <person name="Bellgard S.E."/>
            <person name="Bellgard M.I."/>
        </authorList>
    </citation>
    <scope>NUCLEOTIDE SEQUENCE</scope>
    <source>
        <tissue evidence="1">Shoot tissue taken approximately 20 cm above the soil surface</tissue>
    </source>
</reference>
<organism evidence="1">
    <name type="scientific">Arundo donax</name>
    <name type="common">Giant reed</name>
    <name type="synonym">Donax arundinaceus</name>
    <dbReference type="NCBI Taxonomy" id="35708"/>
    <lineage>
        <taxon>Eukaryota</taxon>
        <taxon>Viridiplantae</taxon>
        <taxon>Streptophyta</taxon>
        <taxon>Embryophyta</taxon>
        <taxon>Tracheophyta</taxon>
        <taxon>Spermatophyta</taxon>
        <taxon>Magnoliopsida</taxon>
        <taxon>Liliopsida</taxon>
        <taxon>Poales</taxon>
        <taxon>Poaceae</taxon>
        <taxon>PACMAD clade</taxon>
        <taxon>Arundinoideae</taxon>
        <taxon>Arundineae</taxon>
        <taxon>Arundo</taxon>
    </lineage>
</organism>
<dbReference type="AlphaFoldDB" id="A0A0A9C2T8"/>
<name>A0A0A9C2T8_ARUDO</name>
<accession>A0A0A9C2T8</accession>
<evidence type="ECO:0000313" key="1">
    <source>
        <dbReference type="EMBL" id="JAD67675.1"/>
    </source>
</evidence>
<dbReference type="EMBL" id="GBRH01230220">
    <property type="protein sequence ID" value="JAD67675.1"/>
    <property type="molecule type" value="Transcribed_RNA"/>
</dbReference>
<proteinExistence type="predicted"/>
<reference evidence="1" key="1">
    <citation type="submission" date="2014-09" db="EMBL/GenBank/DDBJ databases">
        <authorList>
            <person name="Magalhaes I.L.F."/>
            <person name="Oliveira U."/>
            <person name="Santos F.R."/>
            <person name="Vidigal T.H.D.A."/>
            <person name="Brescovit A.D."/>
            <person name="Santos A.J."/>
        </authorList>
    </citation>
    <scope>NUCLEOTIDE SEQUENCE</scope>
    <source>
        <tissue evidence="1">Shoot tissue taken approximately 20 cm above the soil surface</tissue>
    </source>
</reference>
<protein>
    <submittedName>
        <fullName evidence="1">Uncharacterized protein</fullName>
    </submittedName>
</protein>